<evidence type="ECO:0000256" key="9">
    <source>
        <dbReference type="SAM" id="SignalP"/>
    </source>
</evidence>
<dbReference type="RefSeq" id="WP_282332921.1">
    <property type="nucleotide sequence ID" value="NZ_JASBRG010000001.1"/>
</dbReference>
<keyword evidence="4" id="KW-1134">Transmembrane beta strand</keyword>
<dbReference type="EMBL" id="JASBRG010000001">
    <property type="protein sequence ID" value="MDI3318798.1"/>
    <property type="molecule type" value="Genomic_DNA"/>
</dbReference>
<evidence type="ECO:0000256" key="2">
    <source>
        <dbReference type="ARBA" id="ARBA00007613"/>
    </source>
</evidence>
<dbReference type="SUPFAM" id="SSF56954">
    <property type="entry name" value="Outer membrane efflux proteins (OEP)"/>
    <property type="match status" value="1"/>
</dbReference>
<reference evidence="10 11" key="1">
    <citation type="submission" date="2023-05" db="EMBL/GenBank/DDBJ databases">
        <title>Genome sequence of Pinibacter sp. MAH-24.</title>
        <authorList>
            <person name="Huq M.A."/>
        </authorList>
    </citation>
    <scope>NUCLEOTIDE SEQUENCE [LARGE SCALE GENOMIC DNA]</scope>
    <source>
        <strain evidence="10 11">MAH-24</strain>
    </source>
</reference>
<feature type="signal peptide" evidence="9">
    <location>
        <begin position="1"/>
        <end position="23"/>
    </location>
</feature>
<dbReference type="Gene3D" id="1.20.1600.10">
    <property type="entry name" value="Outer membrane efflux proteins (OEP)"/>
    <property type="match status" value="1"/>
</dbReference>
<accession>A0ABT6R8B8</accession>
<keyword evidence="7" id="KW-0998">Cell outer membrane</keyword>
<evidence type="ECO:0000256" key="7">
    <source>
        <dbReference type="ARBA" id="ARBA00023237"/>
    </source>
</evidence>
<evidence type="ECO:0000313" key="10">
    <source>
        <dbReference type="EMBL" id="MDI3318798.1"/>
    </source>
</evidence>
<evidence type="ECO:0000256" key="5">
    <source>
        <dbReference type="ARBA" id="ARBA00022692"/>
    </source>
</evidence>
<keyword evidence="6" id="KW-0472">Membrane</keyword>
<proteinExistence type="inferred from homology"/>
<dbReference type="PANTHER" id="PTHR30026">
    <property type="entry name" value="OUTER MEMBRANE PROTEIN TOLC"/>
    <property type="match status" value="1"/>
</dbReference>
<feature type="coiled-coil region" evidence="8">
    <location>
        <begin position="367"/>
        <end position="394"/>
    </location>
</feature>
<keyword evidence="8" id="KW-0175">Coiled coil</keyword>
<gene>
    <name evidence="10" type="ORF">QJ048_03390</name>
</gene>
<dbReference type="PANTHER" id="PTHR30026:SF20">
    <property type="entry name" value="OUTER MEMBRANE PROTEIN TOLC"/>
    <property type="match status" value="1"/>
</dbReference>
<sequence>MREVRKINLITSLMLMLCIGAMAQQPVQPPQIHSFSVKEAIDYATKNNAIVKNALLEYKIQEQTNRQITAAAYPQLNGSLGSTYFPHVPVQVFPNFIAAGTYHVLADEGVKNGAGDVIQEKGDYGVIQAAFGTKWSASAAATLNQILFDGQVFVGLQARQASLDYQIKNAEVTTENIKVNIYKVYYQLIVSKTQIAQIDANIERTSKLLSDSKAMFNNGFVEQLDVDKATVQLANLQTQKLKVERSIDNGYTGLKFLIGMPIRDSLILTDDLTDEKLRSGVLEGSTYKYEDRKEYQALELEKELNEFNIKRYKYAYFPTASLSSTFSKNAYRDQFNIFKKGDWYTGWNIGVNIAVPIFDGFAKDANIKKAKLQLEQANNQMDNLKLSIDNDVAVAQNNFKAAIITLDYQKKNMDLAEQVYNQTKKKYEMGLSSNLEITNAQADLITAQSNYTSSLYDAVIAKIDYVKATGKLP</sequence>
<organism evidence="10 11">
    <name type="scientific">Pinibacter soli</name>
    <dbReference type="NCBI Taxonomy" id="3044211"/>
    <lineage>
        <taxon>Bacteria</taxon>
        <taxon>Pseudomonadati</taxon>
        <taxon>Bacteroidota</taxon>
        <taxon>Chitinophagia</taxon>
        <taxon>Chitinophagales</taxon>
        <taxon>Chitinophagaceae</taxon>
        <taxon>Pinibacter</taxon>
    </lineage>
</organism>
<dbReference type="InterPro" id="IPR003423">
    <property type="entry name" value="OMP_efflux"/>
</dbReference>
<comment type="similarity">
    <text evidence="2">Belongs to the outer membrane factor (OMF) (TC 1.B.17) family.</text>
</comment>
<keyword evidence="3" id="KW-0813">Transport</keyword>
<feature type="chain" id="PRO_5045093767" evidence="9">
    <location>
        <begin position="24"/>
        <end position="473"/>
    </location>
</feature>
<dbReference type="InterPro" id="IPR051906">
    <property type="entry name" value="TolC-like"/>
</dbReference>
<protein>
    <submittedName>
        <fullName evidence="10">TolC family protein</fullName>
    </submittedName>
</protein>
<evidence type="ECO:0000256" key="3">
    <source>
        <dbReference type="ARBA" id="ARBA00022448"/>
    </source>
</evidence>
<comment type="caution">
    <text evidence="10">The sequence shown here is derived from an EMBL/GenBank/DDBJ whole genome shotgun (WGS) entry which is preliminary data.</text>
</comment>
<name>A0ABT6R8B8_9BACT</name>
<evidence type="ECO:0000256" key="1">
    <source>
        <dbReference type="ARBA" id="ARBA00004442"/>
    </source>
</evidence>
<dbReference type="Pfam" id="PF02321">
    <property type="entry name" value="OEP"/>
    <property type="match status" value="1"/>
</dbReference>
<evidence type="ECO:0000256" key="4">
    <source>
        <dbReference type="ARBA" id="ARBA00022452"/>
    </source>
</evidence>
<keyword evidence="5" id="KW-0812">Transmembrane</keyword>
<keyword evidence="9" id="KW-0732">Signal</keyword>
<evidence type="ECO:0000256" key="6">
    <source>
        <dbReference type="ARBA" id="ARBA00023136"/>
    </source>
</evidence>
<evidence type="ECO:0000256" key="8">
    <source>
        <dbReference type="SAM" id="Coils"/>
    </source>
</evidence>
<dbReference type="Proteomes" id="UP001226434">
    <property type="component" value="Unassembled WGS sequence"/>
</dbReference>
<comment type="subcellular location">
    <subcellularLocation>
        <location evidence="1">Cell outer membrane</location>
    </subcellularLocation>
</comment>
<evidence type="ECO:0000313" key="11">
    <source>
        <dbReference type="Proteomes" id="UP001226434"/>
    </source>
</evidence>
<keyword evidence="11" id="KW-1185">Reference proteome</keyword>